<protein>
    <submittedName>
        <fullName evidence="2">Uncharacterized protein</fullName>
    </submittedName>
</protein>
<feature type="region of interest" description="Disordered" evidence="1">
    <location>
        <begin position="1"/>
        <end position="29"/>
    </location>
</feature>
<sequence>MAATPLHKAMEYDTALDGGAPPKRKDHQHQRHLLFATLLQESQHILSFVKFH</sequence>
<evidence type="ECO:0000313" key="3">
    <source>
        <dbReference type="Proteomes" id="UP001417504"/>
    </source>
</evidence>
<dbReference type="AlphaFoldDB" id="A0AAP0JRR2"/>
<proteinExistence type="predicted"/>
<reference evidence="2 3" key="1">
    <citation type="submission" date="2024-01" db="EMBL/GenBank/DDBJ databases">
        <title>Genome assemblies of Stephania.</title>
        <authorList>
            <person name="Yang L."/>
        </authorList>
    </citation>
    <scope>NUCLEOTIDE SEQUENCE [LARGE SCALE GENOMIC DNA]</scope>
    <source>
        <strain evidence="2">QJT</strain>
        <tissue evidence="2">Leaf</tissue>
    </source>
</reference>
<organism evidence="2 3">
    <name type="scientific">Stephania japonica</name>
    <dbReference type="NCBI Taxonomy" id="461633"/>
    <lineage>
        <taxon>Eukaryota</taxon>
        <taxon>Viridiplantae</taxon>
        <taxon>Streptophyta</taxon>
        <taxon>Embryophyta</taxon>
        <taxon>Tracheophyta</taxon>
        <taxon>Spermatophyta</taxon>
        <taxon>Magnoliopsida</taxon>
        <taxon>Ranunculales</taxon>
        <taxon>Menispermaceae</taxon>
        <taxon>Menispermoideae</taxon>
        <taxon>Cissampelideae</taxon>
        <taxon>Stephania</taxon>
    </lineage>
</organism>
<evidence type="ECO:0000256" key="1">
    <source>
        <dbReference type="SAM" id="MobiDB-lite"/>
    </source>
</evidence>
<comment type="caution">
    <text evidence="2">The sequence shown here is derived from an EMBL/GenBank/DDBJ whole genome shotgun (WGS) entry which is preliminary data.</text>
</comment>
<gene>
    <name evidence="2" type="ORF">Sjap_009240</name>
</gene>
<keyword evidence="3" id="KW-1185">Reference proteome</keyword>
<name>A0AAP0JRR2_9MAGN</name>
<dbReference type="EMBL" id="JBBNAE010000003">
    <property type="protein sequence ID" value="KAK9138646.1"/>
    <property type="molecule type" value="Genomic_DNA"/>
</dbReference>
<dbReference type="Proteomes" id="UP001417504">
    <property type="component" value="Unassembled WGS sequence"/>
</dbReference>
<accession>A0AAP0JRR2</accession>
<evidence type="ECO:0000313" key="2">
    <source>
        <dbReference type="EMBL" id="KAK9138646.1"/>
    </source>
</evidence>